<protein>
    <submittedName>
        <fullName evidence="3">Uncharacterized protein</fullName>
    </submittedName>
</protein>
<proteinExistence type="predicted"/>
<evidence type="ECO:0000313" key="3">
    <source>
        <dbReference type="EMBL" id="VEL30557.1"/>
    </source>
</evidence>
<dbReference type="OrthoDB" id="269872at2759"/>
<feature type="transmembrane region" description="Helical" evidence="2">
    <location>
        <begin position="54"/>
        <end position="74"/>
    </location>
</feature>
<keyword evidence="2" id="KW-0472">Membrane</keyword>
<organism evidence="3 4">
    <name type="scientific">Protopolystoma xenopodis</name>
    <dbReference type="NCBI Taxonomy" id="117903"/>
    <lineage>
        <taxon>Eukaryota</taxon>
        <taxon>Metazoa</taxon>
        <taxon>Spiralia</taxon>
        <taxon>Lophotrochozoa</taxon>
        <taxon>Platyhelminthes</taxon>
        <taxon>Monogenea</taxon>
        <taxon>Polyopisthocotylea</taxon>
        <taxon>Polystomatidea</taxon>
        <taxon>Polystomatidae</taxon>
        <taxon>Protopolystoma</taxon>
    </lineage>
</organism>
<comment type="caution">
    <text evidence="3">The sequence shown here is derived from an EMBL/GenBank/DDBJ whole genome shotgun (WGS) entry which is preliminary data.</text>
</comment>
<dbReference type="AlphaFoldDB" id="A0A3S5C276"/>
<gene>
    <name evidence="3" type="ORF">PXEA_LOCUS23997</name>
</gene>
<keyword evidence="1" id="KW-0175">Coiled coil</keyword>
<accession>A0A3S5C276</accession>
<sequence length="85" mass="10048">MAQQAQEKARQQVAELTNENKRLERQKADLITGFKKQMRLIDVLRRQKVKWLQLRFSTFALFTALLFSIIKYGIQNIHIKQFGSP</sequence>
<evidence type="ECO:0000256" key="2">
    <source>
        <dbReference type="SAM" id="Phobius"/>
    </source>
</evidence>
<keyword evidence="4" id="KW-1185">Reference proteome</keyword>
<keyword evidence="2" id="KW-0812">Transmembrane</keyword>
<keyword evidence="2" id="KW-1133">Transmembrane helix</keyword>
<evidence type="ECO:0000313" key="4">
    <source>
        <dbReference type="Proteomes" id="UP000784294"/>
    </source>
</evidence>
<feature type="coiled-coil region" evidence="1">
    <location>
        <begin position="2"/>
        <end position="33"/>
    </location>
</feature>
<dbReference type="EMBL" id="CAAALY010113226">
    <property type="protein sequence ID" value="VEL30557.1"/>
    <property type="molecule type" value="Genomic_DNA"/>
</dbReference>
<reference evidence="3" key="1">
    <citation type="submission" date="2018-11" db="EMBL/GenBank/DDBJ databases">
        <authorList>
            <consortium name="Pathogen Informatics"/>
        </authorList>
    </citation>
    <scope>NUCLEOTIDE SEQUENCE</scope>
</reference>
<name>A0A3S5C276_9PLAT</name>
<evidence type="ECO:0000256" key="1">
    <source>
        <dbReference type="SAM" id="Coils"/>
    </source>
</evidence>
<dbReference type="Proteomes" id="UP000784294">
    <property type="component" value="Unassembled WGS sequence"/>
</dbReference>